<dbReference type="Proteomes" id="UP000290243">
    <property type="component" value="Chromosome"/>
</dbReference>
<evidence type="ECO:0000313" key="2">
    <source>
        <dbReference type="Proteomes" id="UP000290243"/>
    </source>
</evidence>
<reference evidence="1 2" key="1">
    <citation type="submission" date="2019-01" db="EMBL/GenBank/DDBJ databases">
        <authorList>
            <consortium name="Pathogen Informatics"/>
        </authorList>
    </citation>
    <scope>NUCLEOTIDE SEQUENCE [LARGE SCALE GENOMIC DNA]</scope>
    <source>
        <strain evidence="1 2">NCTC10168</strain>
    </source>
</reference>
<gene>
    <name evidence="1" type="ORF">NCTC10168_00762</name>
</gene>
<evidence type="ECO:0008006" key="3">
    <source>
        <dbReference type="Google" id="ProtNLM"/>
    </source>
</evidence>
<sequence length="272" mass="33232">MIKTFWYKNMEVSYFEHNCNSNKNLIIIPNLFKSYYDYRHIIQNYMFDYNIFSLNINLLHLNKTEINFAQTSFLIELFEEFINIININKISIIAHSFGSSLILYNLKKLNDKLDKIIIWGPITNYFMNINNDFTNFYKLSKKSHYEDLYNFSYIYPHVLTINSKNINKMHAYLKENRLKLNTKFKINFLKFSNDSENLLIKNLKSFNKNLYYFYILEDDFYLDYGYNLLFKKFVKNCYIKEIDFKDPLYAKSWLKDYDIETSKILLEKKWNY</sequence>
<evidence type="ECO:0000313" key="1">
    <source>
        <dbReference type="EMBL" id="VEU75813.1"/>
    </source>
</evidence>
<accession>A0A449B5D2</accession>
<proteinExistence type="predicted"/>
<dbReference type="Gene3D" id="3.40.50.1820">
    <property type="entry name" value="alpha/beta hydrolase"/>
    <property type="match status" value="1"/>
</dbReference>
<organism evidence="1 2">
    <name type="scientific">Mycoplasmopsis maculosa</name>
    <dbReference type="NCBI Taxonomy" id="114885"/>
    <lineage>
        <taxon>Bacteria</taxon>
        <taxon>Bacillati</taxon>
        <taxon>Mycoplasmatota</taxon>
        <taxon>Mycoplasmoidales</taxon>
        <taxon>Metamycoplasmataceae</taxon>
        <taxon>Mycoplasmopsis</taxon>
    </lineage>
</organism>
<dbReference type="RefSeq" id="WP_129647231.1">
    <property type="nucleotide sequence ID" value="NZ_LR215037.1"/>
</dbReference>
<dbReference type="KEGG" id="mmau:NCTC10168_00762"/>
<dbReference type="EMBL" id="LR215037">
    <property type="protein sequence ID" value="VEU75813.1"/>
    <property type="molecule type" value="Genomic_DNA"/>
</dbReference>
<dbReference type="InterPro" id="IPR029058">
    <property type="entry name" value="AB_hydrolase_fold"/>
</dbReference>
<keyword evidence="2" id="KW-1185">Reference proteome</keyword>
<name>A0A449B5D2_9BACT</name>
<dbReference type="AlphaFoldDB" id="A0A449B5D2"/>
<protein>
    <recommendedName>
        <fullName evidence="3">Alpha/beta hydrolase</fullName>
    </recommendedName>
</protein>
<dbReference type="SUPFAM" id="SSF53474">
    <property type="entry name" value="alpha/beta-Hydrolases"/>
    <property type="match status" value="1"/>
</dbReference>